<dbReference type="AlphaFoldDB" id="A0A2P2P040"/>
<evidence type="ECO:0000313" key="1">
    <source>
        <dbReference type="EMBL" id="MBX48001.1"/>
    </source>
</evidence>
<proteinExistence type="predicted"/>
<accession>A0A2P2P040</accession>
<protein>
    <submittedName>
        <fullName evidence="1">Uncharacterized protein</fullName>
    </submittedName>
</protein>
<name>A0A2P2P040_RHIMU</name>
<organism evidence="1">
    <name type="scientific">Rhizophora mucronata</name>
    <name type="common">Asiatic mangrove</name>
    <dbReference type="NCBI Taxonomy" id="61149"/>
    <lineage>
        <taxon>Eukaryota</taxon>
        <taxon>Viridiplantae</taxon>
        <taxon>Streptophyta</taxon>
        <taxon>Embryophyta</taxon>
        <taxon>Tracheophyta</taxon>
        <taxon>Spermatophyta</taxon>
        <taxon>Magnoliopsida</taxon>
        <taxon>eudicotyledons</taxon>
        <taxon>Gunneridae</taxon>
        <taxon>Pentapetalae</taxon>
        <taxon>rosids</taxon>
        <taxon>fabids</taxon>
        <taxon>Malpighiales</taxon>
        <taxon>Rhizophoraceae</taxon>
        <taxon>Rhizophora</taxon>
    </lineage>
</organism>
<dbReference type="EMBL" id="GGEC01067517">
    <property type="protein sequence ID" value="MBX48001.1"/>
    <property type="molecule type" value="Transcribed_RNA"/>
</dbReference>
<reference evidence="1" key="1">
    <citation type="submission" date="2018-02" db="EMBL/GenBank/DDBJ databases">
        <title>Rhizophora mucronata_Transcriptome.</title>
        <authorList>
            <person name="Meera S.P."/>
            <person name="Sreeshan A."/>
            <person name="Augustine A."/>
        </authorList>
    </citation>
    <scope>NUCLEOTIDE SEQUENCE</scope>
    <source>
        <tissue evidence="1">Leaf</tissue>
    </source>
</reference>
<sequence>MLVRHEILYWLIWHEPLNFKV</sequence>